<sequence length="525" mass="56506">METAEAASILGRLEGSLLRRLSKSPAAGGLGAVAILERDDPHAIPSGCAVLAVGVTTLNGLEQIIARSQRFGAVAIIVPHSMVESLEGIAESLSDVPLYGLVEGAAWMQVANLLTEAIRGAEIFPERESSGEEVPDLFDLADSLAEVLGEPLTIEDPASRVLAFSRDQSTTDESRRQTVLRMRVPESYRGSTEMEAAVRRVQSSPRPIHITDIDGSSPRWGLRMVAGDEVIGSMWVIKAGELSERQELAWVESARLASLVIVRARIASATARRAREASVAQLIEGGSRARQAASALGFRRDAVIVVAVGARSGEHDVVALAEAERRTRSLQMHLQAVSPRAVAALLGDVTYAIAPVSSPGGQDTFVSFMADFATRFATENPLVVGVGSAVADPNDLARSREEAEGALRVLIDGGPTGRSVATLDDVWVENALLILSDSLAVEHREPTPALRRLRDYDTEHQGALVSTLRAWLDSFGDVAMAAAAVNVHRNTLRYRLTRIEQLGRFSLRDADERLALQLQLRIFDL</sequence>
<dbReference type="Pfam" id="PF17853">
    <property type="entry name" value="GGDEF_2"/>
    <property type="match status" value="1"/>
</dbReference>
<dbReference type="EMBL" id="CP158357">
    <property type="protein sequence ID" value="XBX78798.1"/>
    <property type="molecule type" value="Genomic_DNA"/>
</dbReference>
<reference evidence="4" key="1">
    <citation type="submission" date="2024-06" db="EMBL/GenBank/DDBJ databases">
        <title>Draft genome sequence of Microbacterium sp. strain A8/3-1, isolated from Oxytropis tragacanthoides Fisch. ex DC. Root nodules in the Altai region of Russia.</title>
        <authorList>
            <person name="Sazanova A."/>
            <person name="Guro P."/>
            <person name="Kuznetsova I."/>
            <person name="Belimov A."/>
            <person name="Safronova V."/>
        </authorList>
    </citation>
    <scope>NUCLEOTIDE SEQUENCE</scope>
    <source>
        <strain evidence="4">A8/3-1</strain>
    </source>
</reference>
<dbReference type="InterPro" id="IPR025736">
    <property type="entry name" value="PucR_C-HTH_dom"/>
</dbReference>
<evidence type="ECO:0000256" key="1">
    <source>
        <dbReference type="ARBA" id="ARBA00006754"/>
    </source>
</evidence>
<evidence type="ECO:0000259" key="3">
    <source>
        <dbReference type="Pfam" id="PF17853"/>
    </source>
</evidence>
<dbReference type="InterPro" id="IPR042070">
    <property type="entry name" value="PucR_C-HTH_sf"/>
</dbReference>
<proteinExistence type="inferred from homology"/>
<protein>
    <submittedName>
        <fullName evidence="4">Helix-turn-helix domain-containing protein</fullName>
    </submittedName>
</protein>
<comment type="similarity">
    <text evidence="1">Belongs to the CdaR family.</text>
</comment>
<evidence type="ECO:0000259" key="2">
    <source>
        <dbReference type="Pfam" id="PF13556"/>
    </source>
</evidence>
<dbReference type="PANTHER" id="PTHR33744:SF17">
    <property type="entry name" value="CONSERVED PROTEIN"/>
    <property type="match status" value="1"/>
</dbReference>
<feature type="domain" description="PucR C-terminal helix-turn-helix" evidence="2">
    <location>
        <begin position="464"/>
        <end position="522"/>
    </location>
</feature>
<organism evidence="4">
    <name type="scientific">Microbacterium sp. A8/3-1</name>
    <dbReference type="NCBI Taxonomy" id="3160749"/>
    <lineage>
        <taxon>Bacteria</taxon>
        <taxon>Bacillati</taxon>
        <taxon>Actinomycetota</taxon>
        <taxon>Actinomycetes</taxon>
        <taxon>Micrococcales</taxon>
        <taxon>Microbacteriaceae</taxon>
        <taxon>Microbacterium</taxon>
    </lineage>
</organism>
<dbReference type="Pfam" id="PF13556">
    <property type="entry name" value="HTH_30"/>
    <property type="match status" value="1"/>
</dbReference>
<dbReference type="AlphaFoldDB" id="A0AAU7VWP9"/>
<dbReference type="Gene3D" id="1.10.10.2840">
    <property type="entry name" value="PucR C-terminal helix-turn-helix domain"/>
    <property type="match status" value="1"/>
</dbReference>
<evidence type="ECO:0000313" key="4">
    <source>
        <dbReference type="EMBL" id="XBX78798.1"/>
    </source>
</evidence>
<gene>
    <name evidence="4" type="ORF">ABS642_01560</name>
</gene>
<name>A0AAU7VWP9_9MICO</name>
<dbReference type="PANTHER" id="PTHR33744">
    <property type="entry name" value="CARBOHYDRATE DIACID REGULATOR"/>
    <property type="match status" value="1"/>
</dbReference>
<accession>A0AAU7VWP9</accession>
<dbReference type="InterPro" id="IPR051448">
    <property type="entry name" value="CdaR-like_regulators"/>
</dbReference>
<dbReference type="RefSeq" id="WP_350352007.1">
    <property type="nucleotide sequence ID" value="NZ_CP158357.1"/>
</dbReference>
<feature type="domain" description="CdaR GGDEF-like" evidence="3">
    <location>
        <begin position="288"/>
        <end position="409"/>
    </location>
</feature>
<dbReference type="InterPro" id="IPR041522">
    <property type="entry name" value="CdaR_GGDEF"/>
</dbReference>